<keyword evidence="3" id="KW-0804">Transcription</keyword>
<evidence type="ECO:0000313" key="6">
    <source>
        <dbReference type="Proteomes" id="UP000241771"/>
    </source>
</evidence>
<feature type="domain" description="HTH araC/xylS-type" evidence="4">
    <location>
        <begin position="148"/>
        <end position="251"/>
    </location>
</feature>
<dbReference type="PANTHER" id="PTHR46796">
    <property type="entry name" value="HTH-TYPE TRANSCRIPTIONAL ACTIVATOR RHAS-RELATED"/>
    <property type="match status" value="1"/>
</dbReference>
<protein>
    <submittedName>
        <fullName evidence="5">AraC family transcriptional regulator</fullName>
    </submittedName>
</protein>
<keyword evidence="1" id="KW-0805">Transcription regulation</keyword>
<name>A0A2T3P1E3_9GAMM</name>
<dbReference type="RefSeq" id="WP_051902162.1">
    <property type="nucleotide sequence ID" value="NZ_JGVO01000361.1"/>
</dbReference>
<evidence type="ECO:0000256" key="3">
    <source>
        <dbReference type="ARBA" id="ARBA00023163"/>
    </source>
</evidence>
<comment type="caution">
    <text evidence="5">The sequence shown here is derived from an EMBL/GenBank/DDBJ whole genome shotgun (WGS) entry which is preliminary data.</text>
</comment>
<dbReference type="EMBL" id="PYMA01000001">
    <property type="protein sequence ID" value="PSW22327.1"/>
    <property type="molecule type" value="Genomic_DNA"/>
</dbReference>
<dbReference type="SUPFAM" id="SSF46689">
    <property type="entry name" value="Homeodomain-like"/>
    <property type="match status" value="1"/>
</dbReference>
<keyword evidence="6" id="KW-1185">Reference proteome</keyword>
<dbReference type="Gene3D" id="1.10.10.60">
    <property type="entry name" value="Homeodomain-like"/>
    <property type="match status" value="1"/>
</dbReference>
<evidence type="ECO:0000256" key="2">
    <source>
        <dbReference type="ARBA" id="ARBA00023125"/>
    </source>
</evidence>
<dbReference type="InterPro" id="IPR050204">
    <property type="entry name" value="AraC_XylS_family_regulators"/>
</dbReference>
<keyword evidence="2" id="KW-0238">DNA-binding</keyword>
<dbReference type="Pfam" id="PF12833">
    <property type="entry name" value="HTH_18"/>
    <property type="match status" value="1"/>
</dbReference>
<dbReference type="AlphaFoldDB" id="A0A2T3P1E3"/>
<evidence type="ECO:0000259" key="4">
    <source>
        <dbReference type="PROSITE" id="PS01124"/>
    </source>
</evidence>
<dbReference type="InterPro" id="IPR009057">
    <property type="entry name" value="Homeodomain-like_sf"/>
</dbReference>
<reference evidence="5 6" key="1">
    <citation type="submission" date="2018-01" db="EMBL/GenBank/DDBJ databases">
        <title>Whole genome sequencing of Histamine producing bacteria.</title>
        <authorList>
            <person name="Butler K."/>
        </authorList>
    </citation>
    <scope>NUCLEOTIDE SEQUENCE [LARGE SCALE GENOMIC DNA]</scope>
    <source>
        <strain evidence="5 6">DSM 100436</strain>
    </source>
</reference>
<dbReference type="PROSITE" id="PS01124">
    <property type="entry name" value="HTH_ARAC_FAMILY_2"/>
    <property type="match status" value="1"/>
</dbReference>
<dbReference type="InterPro" id="IPR018060">
    <property type="entry name" value="HTH_AraC"/>
</dbReference>
<organism evidence="5 6">
    <name type="scientific">Photobacterium sanctipauli</name>
    <dbReference type="NCBI Taxonomy" id="1342794"/>
    <lineage>
        <taxon>Bacteria</taxon>
        <taxon>Pseudomonadati</taxon>
        <taxon>Pseudomonadota</taxon>
        <taxon>Gammaproteobacteria</taxon>
        <taxon>Vibrionales</taxon>
        <taxon>Vibrionaceae</taxon>
        <taxon>Photobacterium</taxon>
    </lineage>
</organism>
<dbReference type="SMART" id="SM00342">
    <property type="entry name" value="HTH_ARAC"/>
    <property type="match status" value="1"/>
</dbReference>
<accession>A0A2T3P1E3</accession>
<sequence length="253" mass="28860">MSASTHLHQKPKVWLKPGILLVYGSSLDAEEHSHHAIQIIFPKKKAVCHAENRAYNGNLIIGSQVLHRLALEEGWIILIEPHSKLGQRLNQYLDDQPIRVFSSITGHDVHPDNDENAPLRLFSPYLSMLKYQTNIEHDEPETMDSRIEQLIAQLDMCLSGQCQKPSSWRASDVAEQLGMSESRFLHLFKQHIGIAWRPYLRWRRLICAVYSLMKGEDATSAAHIAGFSDSAHLSRTFREMFGVSIRQVKQMLG</sequence>
<evidence type="ECO:0000313" key="5">
    <source>
        <dbReference type="EMBL" id="PSW22327.1"/>
    </source>
</evidence>
<evidence type="ECO:0000256" key="1">
    <source>
        <dbReference type="ARBA" id="ARBA00023015"/>
    </source>
</evidence>
<proteinExistence type="predicted"/>
<gene>
    <name evidence="5" type="ORF">C9I98_03100</name>
</gene>
<dbReference type="OrthoDB" id="5295226at2"/>
<dbReference type="Proteomes" id="UP000241771">
    <property type="component" value="Unassembled WGS sequence"/>
</dbReference>
<dbReference type="GO" id="GO:0003700">
    <property type="term" value="F:DNA-binding transcription factor activity"/>
    <property type="evidence" value="ECO:0007669"/>
    <property type="project" value="InterPro"/>
</dbReference>
<dbReference type="GO" id="GO:0043565">
    <property type="term" value="F:sequence-specific DNA binding"/>
    <property type="evidence" value="ECO:0007669"/>
    <property type="project" value="InterPro"/>
</dbReference>